<dbReference type="VEuPathDB" id="TriTrypDB:BSAL_73835"/>
<protein>
    <submittedName>
        <fullName evidence="2">Uncharacterized protein</fullName>
    </submittedName>
</protein>
<feature type="region of interest" description="Disordered" evidence="1">
    <location>
        <begin position="290"/>
        <end position="312"/>
    </location>
</feature>
<dbReference type="Proteomes" id="UP000051952">
    <property type="component" value="Unassembled WGS sequence"/>
</dbReference>
<evidence type="ECO:0000256" key="1">
    <source>
        <dbReference type="SAM" id="MobiDB-lite"/>
    </source>
</evidence>
<evidence type="ECO:0000313" key="3">
    <source>
        <dbReference type="Proteomes" id="UP000051952"/>
    </source>
</evidence>
<sequence length="598" mass="66506">MATQSKVHYALQLRRRNETFRANAPPIASEYSPTIIPFSGEEVKHFNGTIRPSGSQKIPLDSLGRTAPLSMAPTGRSKLADAVGRHMAGKGFDALTSQMLTSYMLEHPAAVEQLRKELKAERNVHRKERALQAAGHKHVYPEELLFGGRTTAFPKAPMEESAKDLTSTRTGGPSKILEDCATTIEEERFELRPVVIFREGFAKSVSHRVSQVPSTTEGRAFLGDFFPTYVCQGIPVTFDPPTVATLTAQSGRATDAVVAQQTEDFGTLEFMPILEEVHALRAQYAAHVSEAIHPPRRSPTPQPSGAKDTRPRLEPEELDMMELQLSRAADSQVEKRHNPIARVVEAPEGLLKQLLREVDSDSEGSEDELVDQRCVICHTANAEDHSTGPGGKLRSLKRVPKSSLGSSNRAAEALLRWKAIHQLSQVDANASLNSLLMSRDEQSRIVRQNLKSLAEVSEKAKRDAEGWLRSRSGASPTPNNSCWTGPCHRIVQQRIRWQSCVKFWDRLIQFLGLLQWPQTESQLELIQTLQTIIEGQGYLSPCTLLFWLHASGPQLCKVREYYRVLVYVRAALGLPHRVLQAWVKLPSVRSAGFDLASD</sequence>
<evidence type="ECO:0000313" key="2">
    <source>
        <dbReference type="EMBL" id="CUG07569.1"/>
    </source>
</evidence>
<proteinExistence type="predicted"/>
<name>A0A0S4ITZ1_BODSA</name>
<reference evidence="3" key="1">
    <citation type="submission" date="2015-09" db="EMBL/GenBank/DDBJ databases">
        <authorList>
            <consortium name="Pathogen Informatics"/>
        </authorList>
    </citation>
    <scope>NUCLEOTIDE SEQUENCE [LARGE SCALE GENOMIC DNA]</scope>
    <source>
        <strain evidence="3">Lake Konstanz</strain>
    </source>
</reference>
<organism evidence="2 3">
    <name type="scientific">Bodo saltans</name>
    <name type="common">Flagellated protozoan</name>
    <dbReference type="NCBI Taxonomy" id="75058"/>
    <lineage>
        <taxon>Eukaryota</taxon>
        <taxon>Discoba</taxon>
        <taxon>Euglenozoa</taxon>
        <taxon>Kinetoplastea</taxon>
        <taxon>Metakinetoplastina</taxon>
        <taxon>Eubodonida</taxon>
        <taxon>Bodonidae</taxon>
        <taxon>Bodo</taxon>
    </lineage>
</organism>
<keyword evidence="3" id="KW-1185">Reference proteome</keyword>
<gene>
    <name evidence="2" type="ORF">BSAL_73835</name>
</gene>
<dbReference type="EMBL" id="CYKH01000631">
    <property type="protein sequence ID" value="CUG07569.1"/>
    <property type="molecule type" value="Genomic_DNA"/>
</dbReference>
<dbReference type="AlphaFoldDB" id="A0A0S4ITZ1"/>
<feature type="region of interest" description="Disordered" evidence="1">
    <location>
        <begin position="382"/>
        <end position="402"/>
    </location>
</feature>
<accession>A0A0S4ITZ1</accession>